<organism evidence="1 2">
    <name type="scientific">Thiothrix litoralis</name>
    <dbReference type="NCBI Taxonomy" id="2891210"/>
    <lineage>
        <taxon>Bacteria</taxon>
        <taxon>Pseudomonadati</taxon>
        <taxon>Pseudomonadota</taxon>
        <taxon>Gammaproteobacteria</taxon>
        <taxon>Thiotrichales</taxon>
        <taxon>Thiotrichaceae</taxon>
        <taxon>Thiothrix</taxon>
    </lineage>
</organism>
<dbReference type="RefSeq" id="WP_210221641.1">
    <property type="nucleotide sequence ID" value="NZ_CP072801.1"/>
</dbReference>
<name>A0ABX7WPB6_9GAMM</name>
<gene>
    <name evidence="1" type="ORF">J9253_14555</name>
</gene>
<reference evidence="1 2" key="1">
    <citation type="submission" date="2021-04" db="EMBL/GenBank/DDBJ databases">
        <title>Genomics, taxonomy and metabolism of representatives of sulfur bacteria of the genus Thiothrix: Thiothrix fructosivorans QT, Thiothrix unzii A1T and three new species, Thiothrix subterranea sp. nov., Thiothrix litoralis sp. nov. and 'Candidatus Thiothrix anitrata' sp. nov.</title>
        <authorList>
            <person name="Ravin N.V."/>
            <person name="Smolyakov D."/>
            <person name="Rudenko T.S."/>
            <person name="Mardanov A.V."/>
            <person name="Beletsky A.V."/>
            <person name="Markov N.D."/>
            <person name="Fomenkov A.I."/>
            <person name="Roberts R.J."/>
            <person name="Karnachuk O.V."/>
            <person name="Novikov A."/>
            <person name="Grabovich M.Y."/>
        </authorList>
    </citation>
    <scope>NUCLEOTIDE SEQUENCE [LARGE SCALE GENOMIC DNA]</scope>
    <source>
        <strain evidence="1 2">AS</strain>
    </source>
</reference>
<accession>A0ABX7WPB6</accession>
<sequence length="164" mass="18558">MKYFFPFMMVLVILSGLSLIVTPYIGEYIFPASKTTLRAADPEQAKQALADWFNTSPASLSDVQAIKQVSAQVNNSWFTFKADAPPVKNFILQNRLKQQDLTPETLQKVFMAQTPAIPWWQPAALERQTCFIGTDEGQEIGLIYHAELRTGFIVIRTRTKPAKF</sequence>
<evidence type="ECO:0000313" key="1">
    <source>
        <dbReference type="EMBL" id="QTR45217.1"/>
    </source>
</evidence>
<proteinExistence type="predicted"/>
<dbReference type="EMBL" id="CP072801">
    <property type="protein sequence ID" value="QTR45217.1"/>
    <property type="molecule type" value="Genomic_DNA"/>
</dbReference>
<dbReference type="Proteomes" id="UP000672039">
    <property type="component" value="Chromosome"/>
</dbReference>
<evidence type="ECO:0000313" key="2">
    <source>
        <dbReference type="Proteomes" id="UP000672039"/>
    </source>
</evidence>
<protein>
    <submittedName>
        <fullName evidence="1">Uncharacterized protein</fullName>
    </submittedName>
</protein>
<keyword evidence="2" id="KW-1185">Reference proteome</keyword>